<name>A0ABN2LMH7_9ACTN</name>
<feature type="transmembrane region" description="Helical" evidence="1">
    <location>
        <begin position="216"/>
        <end position="236"/>
    </location>
</feature>
<evidence type="ECO:0000259" key="3">
    <source>
        <dbReference type="PROSITE" id="PS50924"/>
    </source>
</evidence>
<comment type="caution">
    <text evidence="4">The sequence shown here is derived from an EMBL/GenBank/DDBJ whole genome shotgun (WGS) entry which is preliminary data.</text>
</comment>
<keyword evidence="1" id="KW-1133">Transmembrane helix</keyword>
<dbReference type="EMBL" id="BAAALT010000034">
    <property type="protein sequence ID" value="GAA1793694.1"/>
    <property type="molecule type" value="Genomic_DNA"/>
</dbReference>
<dbReference type="InterPro" id="IPR005330">
    <property type="entry name" value="MHYT_dom"/>
</dbReference>
<keyword evidence="1" id="KW-0472">Membrane</keyword>
<feature type="region of interest" description="Disordered" evidence="2">
    <location>
        <begin position="247"/>
        <end position="282"/>
    </location>
</feature>
<feature type="compositionally biased region" description="Pro residues" evidence="2">
    <location>
        <begin position="249"/>
        <end position="262"/>
    </location>
</feature>
<evidence type="ECO:0000313" key="5">
    <source>
        <dbReference type="Proteomes" id="UP001500218"/>
    </source>
</evidence>
<keyword evidence="5" id="KW-1185">Reference proteome</keyword>
<keyword evidence="1" id="KW-0812">Transmembrane</keyword>
<feature type="transmembrane region" description="Helical" evidence="1">
    <location>
        <begin position="173"/>
        <end position="196"/>
    </location>
</feature>
<feature type="compositionally biased region" description="Polar residues" evidence="2">
    <location>
        <begin position="268"/>
        <end position="282"/>
    </location>
</feature>
<dbReference type="RefSeq" id="WP_344127594.1">
    <property type="nucleotide sequence ID" value="NZ_BAAALT010000034.1"/>
</dbReference>
<sequence length="282" mass="29491">MVDLNQFSYGWLNPGLAYALSVLGSLLGLICTARARGSATTGERARWLLLAAWAIGGTGIWVMHFMAMLGFTVPGMPVRYDVAMTLGSWITAVVVVAMGLFIVGFGKPSIPKVIAAGVLTGVGVAAMHYTGMGAMQMAGVIVYDQTLVIASVVIAVVAATVALFFTITLRSGLAIGIAAAIMGVAVCGMHYTGMFAMSVYRQVPKEPIDGLTPVSFIAPIVVFVLLVSISLFYALLNRPLDDTDLPLMGAPPPPAPASPGMPEPVSAAPSNRPRSTYVRSSR</sequence>
<dbReference type="PANTHER" id="PTHR35152:SF1">
    <property type="entry name" value="DOMAIN SIGNALLING PROTEIN, PUTATIVE (AFU_ORTHOLOGUE AFUA_5G11310)-RELATED"/>
    <property type="match status" value="1"/>
</dbReference>
<protein>
    <submittedName>
        <fullName evidence="4">MHYT domain-containing protein</fullName>
    </submittedName>
</protein>
<feature type="transmembrane region" description="Helical" evidence="1">
    <location>
        <begin position="15"/>
        <end position="35"/>
    </location>
</feature>
<feature type="domain" description="MHYT" evidence="3">
    <location>
        <begin position="9"/>
        <end position="200"/>
    </location>
</feature>
<evidence type="ECO:0000313" key="4">
    <source>
        <dbReference type="EMBL" id="GAA1793694.1"/>
    </source>
</evidence>
<feature type="transmembrane region" description="Helical" evidence="1">
    <location>
        <begin position="47"/>
        <end position="66"/>
    </location>
</feature>
<feature type="transmembrane region" description="Helical" evidence="1">
    <location>
        <begin position="86"/>
        <end position="106"/>
    </location>
</feature>
<feature type="transmembrane region" description="Helical" evidence="1">
    <location>
        <begin position="147"/>
        <end position="166"/>
    </location>
</feature>
<dbReference type="Proteomes" id="UP001500218">
    <property type="component" value="Unassembled WGS sequence"/>
</dbReference>
<dbReference type="Pfam" id="PF03707">
    <property type="entry name" value="MHYT"/>
    <property type="match status" value="3"/>
</dbReference>
<gene>
    <name evidence="4" type="ORF">GCM10009682_14440</name>
</gene>
<evidence type="ECO:0000256" key="2">
    <source>
        <dbReference type="SAM" id="MobiDB-lite"/>
    </source>
</evidence>
<organism evidence="4 5">
    <name type="scientific">Luedemannella flava</name>
    <dbReference type="NCBI Taxonomy" id="349316"/>
    <lineage>
        <taxon>Bacteria</taxon>
        <taxon>Bacillati</taxon>
        <taxon>Actinomycetota</taxon>
        <taxon>Actinomycetes</taxon>
        <taxon>Micromonosporales</taxon>
        <taxon>Micromonosporaceae</taxon>
        <taxon>Luedemannella</taxon>
    </lineage>
</organism>
<feature type="transmembrane region" description="Helical" evidence="1">
    <location>
        <begin position="113"/>
        <end position="135"/>
    </location>
</feature>
<evidence type="ECO:0000256" key="1">
    <source>
        <dbReference type="PROSITE-ProRule" id="PRU00244"/>
    </source>
</evidence>
<reference evidence="5" key="1">
    <citation type="journal article" date="2019" name="Int. J. Syst. Evol. Microbiol.">
        <title>The Global Catalogue of Microorganisms (GCM) 10K type strain sequencing project: providing services to taxonomists for standard genome sequencing and annotation.</title>
        <authorList>
            <consortium name="The Broad Institute Genomics Platform"/>
            <consortium name="The Broad Institute Genome Sequencing Center for Infectious Disease"/>
            <person name="Wu L."/>
            <person name="Ma J."/>
        </authorList>
    </citation>
    <scope>NUCLEOTIDE SEQUENCE [LARGE SCALE GENOMIC DNA]</scope>
    <source>
        <strain evidence="5">JCM 13250</strain>
    </source>
</reference>
<dbReference type="PANTHER" id="PTHR35152">
    <property type="entry name" value="DOMAIN SIGNALLING PROTEIN, PUTATIVE (AFU_ORTHOLOGUE AFUA_5G11310)-RELATED"/>
    <property type="match status" value="1"/>
</dbReference>
<dbReference type="PROSITE" id="PS50924">
    <property type="entry name" value="MHYT"/>
    <property type="match status" value="1"/>
</dbReference>
<proteinExistence type="predicted"/>
<accession>A0ABN2LMH7</accession>